<dbReference type="Gene3D" id="3.20.20.140">
    <property type="entry name" value="Metal-dependent hydrolases"/>
    <property type="match status" value="1"/>
</dbReference>
<dbReference type="PANTHER" id="PTHR42924:SF3">
    <property type="entry name" value="POLYMERASE_HISTIDINOL PHOSPHATASE N-TERMINAL DOMAIN-CONTAINING PROTEIN"/>
    <property type="match status" value="1"/>
</dbReference>
<feature type="region of interest" description="Disordered" evidence="1">
    <location>
        <begin position="332"/>
        <end position="351"/>
    </location>
</feature>
<dbReference type="EMBL" id="CP089982">
    <property type="protein sequence ID" value="WXA95168.1"/>
    <property type="molecule type" value="Genomic_DNA"/>
</dbReference>
<feature type="region of interest" description="Disordered" evidence="1">
    <location>
        <begin position="472"/>
        <end position="503"/>
    </location>
</feature>
<evidence type="ECO:0000256" key="1">
    <source>
        <dbReference type="SAM" id="MobiDB-lite"/>
    </source>
</evidence>
<keyword evidence="2" id="KW-0732">Signal</keyword>
<keyword evidence="4" id="KW-1185">Reference proteome</keyword>
<dbReference type="PANTHER" id="PTHR42924">
    <property type="entry name" value="EXONUCLEASE"/>
    <property type="match status" value="1"/>
</dbReference>
<dbReference type="CDD" id="cd07432">
    <property type="entry name" value="PHP_HisPPase"/>
    <property type="match status" value="1"/>
</dbReference>
<gene>
    <name evidence="3" type="ORF">LZC95_53205</name>
</gene>
<feature type="compositionally biased region" description="Polar residues" evidence="1">
    <location>
        <begin position="339"/>
        <end position="349"/>
    </location>
</feature>
<feature type="compositionally biased region" description="Pro residues" evidence="1">
    <location>
        <begin position="481"/>
        <end position="490"/>
    </location>
</feature>
<protein>
    <submittedName>
        <fullName evidence="3">CehA/McbA family metallohydrolase</fullName>
    </submittedName>
</protein>
<proteinExistence type="predicted"/>
<dbReference type="InterPro" id="IPR052018">
    <property type="entry name" value="PHP_domain"/>
</dbReference>
<evidence type="ECO:0000313" key="3">
    <source>
        <dbReference type="EMBL" id="WXA95168.1"/>
    </source>
</evidence>
<sequence length="533" mass="57064">MRSFEKSLALALGLMAIPRVAAAADPAPIVLDGDVPLDGPEHFFVPFDVPEGIEEIEVRHDDQSEANILDFGLNDPDGYRGWGGGTEEPAIVGRLAASRAYVRGPIRAGAWKVVVGKAKVVTSPARYHLEIVLRTAATLPEQRQRTPYAPPPPRPGRRYYAGDFHVHSLESTDAIPSLDEIATYAESRQLDFVEISDHNTVTQFEFFADAQSRHPNLLFVPGIEYTTYHGHANAIGATRWVDHKLGQPGVTIDGAAEAIRAQGALFSINHPVLDLGNACIGCAWKLEVDPNRVSAVEIETGGLKQSGFIFIEKALAFWDDLCAKGHHVAALGGSDSHRAGNTNGPTSSPIAEPTTMVLADALSTEAILEGIRNGRTVVKLQSPADPMIELTSSVEPSGDTVRARSTILSAKITGAAGKNATVYFVKNGEPEAAVPVTSDPFVHEARVTAEAGESRWRVEVRVDDQRSTITSHLFVQRDPNGPDPLAPPPSSSSGSVSNDGGCHSGKVARSSAWAWCLAAAGAIALFTRRRRSH</sequence>
<dbReference type="RefSeq" id="WP_394845777.1">
    <property type="nucleotide sequence ID" value="NZ_CP089982.1"/>
</dbReference>
<name>A0ABZ2KCV4_9BACT</name>
<accession>A0ABZ2KCV4</accession>
<dbReference type="NCBIfam" id="NF038032">
    <property type="entry name" value="CehA_McbA_metalo"/>
    <property type="match status" value="1"/>
</dbReference>
<evidence type="ECO:0000256" key="2">
    <source>
        <dbReference type="SAM" id="SignalP"/>
    </source>
</evidence>
<dbReference type="InterPro" id="IPR016195">
    <property type="entry name" value="Pol/histidinol_Pase-like"/>
</dbReference>
<feature type="signal peptide" evidence="2">
    <location>
        <begin position="1"/>
        <end position="23"/>
    </location>
</feature>
<evidence type="ECO:0000313" key="4">
    <source>
        <dbReference type="Proteomes" id="UP001379533"/>
    </source>
</evidence>
<dbReference type="Proteomes" id="UP001379533">
    <property type="component" value="Chromosome"/>
</dbReference>
<dbReference type="SUPFAM" id="SSF89550">
    <property type="entry name" value="PHP domain-like"/>
    <property type="match status" value="1"/>
</dbReference>
<feature type="chain" id="PRO_5045663771" evidence="2">
    <location>
        <begin position="24"/>
        <end position="533"/>
    </location>
</feature>
<reference evidence="3 4" key="1">
    <citation type="submission" date="2021-12" db="EMBL/GenBank/DDBJ databases">
        <title>Discovery of the Pendulisporaceae a myxobacterial family with distinct sporulation behavior and unique specialized metabolism.</title>
        <authorList>
            <person name="Garcia R."/>
            <person name="Popoff A."/>
            <person name="Bader C.D."/>
            <person name="Loehr J."/>
            <person name="Walesch S."/>
            <person name="Walt C."/>
            <person name="Boldt J."/>
            <person name="Bunk B."/>
            <person name="Haeckl F.J.F.P.J."/>
            <person name="Gunesch A.P."/>
            <person name="Birkelbach J."/>
            <person name="Nuebel U."/>
            <person name="Pietschmann T."/>
            <person name="Bach T."/>
            <person name="Mueller R."/>
        </authorList>
    </citation>
    <scope>NUCLEOTIDE SEQUENCE [LARGE SCALE GENOMIC DNA]</scope>
    <source>
        <strain evidence="3 4">MSr12523</strain>
    </source>
</reference>
<feature type="compositionally biased region" description="Low complexity" evidence="1">
    <location>
        <begin position="491"/>
        <end position="501"/>
    </location>
</feature>
<organism evidence="3 4">
    <name type="scientific">Pendulispora brunnea</name>
    <dbReference type="NCBI Taxonomy" id="2905690"/>
    <lineage>
        <taxon>Bacteria</taxon>
        <taxon>Pseudomonadati</taxon>
        <taxon>Myxococcota</taxon>
        <taxon>Myxococcia</taxon>
        <taxon>Myxococcales</taxon>
        <taxon>Sorangiineae</taxon>
        <taxon>Pendulisporaceae</taxon>
        <taxon>Pendulispora</taxon>
    </lineage>
</organism>